<protein>
    <submittedName>
        <fullName evidence="5">Helix-turn-helix transcriptional regulator</fullName>
    </submittedName>
</protein>
<keyword evidence="3" id="KW-0804">Transcription</keyword>
<dbReference type="InterPro" id="IPR009057">
    <property type="entry name" value="Homeodomain-like_sf"/>
</dbReference>
<dbReference type="Proteomes" id="UP000544054">
    <property type="component" value="Unassembled WGS sequence"/>
</dbReference>
<proteinExistence type="predicted"/>
<dbReference type="GO" id="GO:0043565">
    <property type="term" value="F:sequence-specific DNA binding"/>
    <property type="evidence" value="ECO:0007669"/>
    <property type="project" value="InterPro"/>
</dbReference>
<dbReference type="Gene3D" id="1.10.10.60">
    <property type="entry name" value="Homeodomain-like"/>
    <property type="match status" value="1"/>
</dbReference>
<dbReference type="InterPro" id="IPR018060">
    <property type="entry name" value="HTH_AraC"/>
</dbReference>
<organism evidence="5 6">
    <name type="scientific">Chryseobacterium antibioticum</name>
    <dbReference type="NCBI Taxonomy" id="2728847"/>
    <lineage>
        <taxon>Bacteria</taxon>
        <taxon>Pseudomonadati</taxon>
        <taxon>Bacteroidota</taxon>
        <taxon>Flavobacteriia</taxon>
        <taxon>Flavobacteriales</taxon>
        <taxon>Weeksellaceae</taxon>
        <taxon>Chryseobacterium group</taxon>
        <taxon>Chryseobacterium</taxon>
    </lineage>
</organism>
<dbReference type="InterPro" id="IPR020449">
    <property type="entry name" value="Tscrpt_reg_AraC-type_HTH"/>
</dbReference>
<evidence type="ECO:0000259" key="4">
    <source>
        <dbReference type="PROSITE" id="PS01124"/>
    </source>
</evidence>
<dbReference type="EMBL" id="JABBGI010000002">
    <property type="protein sequence ID" value="NML68572.1"/>
    <property type="molecule type" value="Genomic_DNA"/>
</dbReference>
<name>A0A7Y0AJL8_9FLAO</name>
<evidence type="ECO:0000313" key="6">
    <source>
        <dbReference type="Proteomes" id="UP000544054"/>
    </source>
</evidence>
<dbReference type="Pfam" id="PF00165">
    <property type="entry name" value="HTH_AraC"/>
    <property type="match status" value="1"/>
</dbReference>
<accession>A0A7Y0AJL8</accession>
<evidence type="ECO:0000256" key="2">
    <source>
        <dbReference type="ARBA" id="ARBA00023125"/>
    </source>
</evidence>
<dbReference type="RefSeq" id="WP_169233153.1">
    <property type="nucleotide sequence ID" value="NZ_JABBGI010000002.1"/>
</dbReference>
<comment type="caution">
    <text evidence="5">The sequence shown here is derived from an EMBL/GenBank/DDBJ whole genome shotgun (WGS) entry which is preliminary data.</text>
</comment>
<dbReference type="SUPFAM" id="SSF46689">
    <property type="entry name" value="Homeodomain-like"/>
    <property type="match status" value="1"/>
</dbReference>
<keyword evidence="1" id="KW-0805">Transcription regulation</keyword>
<keyword evidence="6" id="KW-1185">Reference proteome</keyword>
<gene>
    <name evidence="5" type="ORF">HHL23_01995</name>
</gene>
<evidence type="ECO:0000256" key="1">
    <source>
        <dbReference type="ARBA" id="ARBA00023015"/>
    </source>
</evidence>
<sequence length="38" mass="4241">MDISEVSDVVGYKNPRHFSTAFKKKFGIVPSPLKSSDQ</sequence>
<evidence type="ECO:0000256" key="3">
    <source>
        <dbReference type="ARBA" id="ARBA00023163"/>
    </source>
</evidence>
<feature type="domain" description="HTH araC/xylS-type" evidence="4">
    <location>
        <begin position="1"/>
        <end position="36"/>
    </location>
</feature>
<dbReference type="PRINTS" id="PR00032">
    <property type="entry name" value="HTHARAC"/>
</dbReference>
<reference evidence="5 6" key="1">
    <citation type="submission" date="2020-04" db="EMBL/GenBank/DDBJ databases">
        <title>Chryseobacterium sp. RP-3-3 sp. nov., isolated from Jeju soil.</title>
        <authorList>
            <person name="Dahal R.H."/>
        </authorList>
    </citation>
    <scope>NUCLEOTIDE SEQUENCE [LARGE SCALE GENOMIC DNA]</scope>
    <source>
        <strain evidence="5 6">RP-3-3</strain>
    </source>
</reference>
<dbReference type="PROSITE" id="PS01124">
    <property type="entry name" value="HTH_ARAC_FAMILY_2"/>
    <property type="match status" value="1"/>
</dbReference>
<dbReference type="AlphaFoldDB" id="A0A7Y0AJL8"/>
<dbReference type="GO" id="GO:0003700">
    <property type="term" value="F:DNA-binding transcription factor activity"/>
    <property type="evidence" value="ECO:0007669"/>
    <property type="project" value="InterPro"/>
</dbReference>
<evidence type="ECO:0000313" key="5">
    <source>
        <dbReference type="EMBL" id="NML68572.1"/>
    </source>
</evidence>
<keyword evidence="2" id="KW-0238">DNA-binding</keyword>